<dbReference type="EMBL" id="BK015086">
    <property type="protein sequence ID" value="DAD90420.1"/>
    <property type="molecule type" value="Genomic_DNA"/>
</dbReference>
<reference evidence="2" key="1">
    <citation type="journal article" date="2021" name="Proc. Natl. Acad. Sci. U.S.A.">
        <title>A Catalog of Tens of Thousands of Viruses from Human Metagenomes Reveals Hidden Associations with Chronic Diseases.</title>
        <authorList>
            <person name="Tisza M.J."/>
            <person name="Buck C.B."/>
        </authorList>
    </citation>
    <scope>NUCLEOTIDE SEQUENCE</scope>
    <source>
        <strain evidence="2">Ctjel6</strain>
    </source>
</reference>
<feature type="region of interest" description="Disordered" evidence="1">
    <location>
        <begin position="127"/>
        <end position="173"/>
    </location>
</feature>
<evidence type="ECO:0000313" key="2">
    <source>
        <dbReference type="EMBL" id="DAD90420.1"/>
    </source>
</evidence>
<accession>A0A8S5N7E9</accession>
<evidence type="ECO:0000256" key="1">
    <source>
        <dbReference type="SAM" id="MobiDB-lite"/>
    </source>
</evidence>
<sequence length="173" mass="17791">MSDEPASAAAALADVEAEKLMETLTIGEHVLLTATLGTTLDKLETVDPIAMFRALGLISAQRLATAGAPAFTPDVVDGLSLVQLADLIRAGARTAPQTPQALAPLVARINQVLGDDAAEVGEAARPFRAADGGDDGRRTARHAQPVLDADRDRGAGTPEGLAQSQHGPVSVGW</sequence>
<organism evidence="2">
    <name type="scientific">Siphoviridae sp. ctjel6</name>
    <dbReference type="NCBI Taxonomy" id="2826440"/>
    <lineage>
        <taxon>Viruses</taxon>
        <taxon>Duplodnaviria</taxon>
        <taxon>Heunggongvirae</taxon>
        <taxon>Uroviricota</taxon>
        <taxon>Caudoviricetes</taxon>
    </lineage>
</organism>
<protein>
    <submittedName>
        <fullName evidence="2">Uncharacterized protein</fullName>
    </submittedName>
</protein>
<proteinExistence type="predicted"/>
<name>A0A8S5N7E9_9CAUD</name>